<dbReference type="PANTHER" id="PTHR10174">
    <property type="entry name" value="ALPHA-TOCOPHEROL TRANSFER PROTEIN-RELATED"/>
    <property type="match status" value="1"/>
</dbReference>
<dbReference type="GO" id="GO:1902936">
    <property type="term" value="F:phosphatidylinositol bisphosphate binding"/>
    <property type="evidence" value="ECO:0007669"/>
    <property type="project" value="TreeGrafter"/>
</dbReference>
<dbReference type="SUPFAM" id="SSF46938">
    <property type="entry name" value="CRAL/TRIO N-terminal domain"/>
    <property type="match status" value="1"/>
</dbReference>
<name>A0A226EN92_FOLCA</name>
<organism evidence="2 3">
    <name type="scientific">Folsomia candida</name>
    <name type="common">Springtail</name>
    <dbReference type="NCBI Taxonomy" id="158441"/>
    <lineage>
        <taxon>Eukaryota</taxon>
        <taxon>Metazoa</taxon>
        <taxon>Ecdysozoa</taxon>
        <taxon>Arthropoda</taxon>
        <taxon>Hexapoda</taxon>
        <taxon>Collembola</taxon>
        <taxon>Entomobryomorpha</taxon>
        <taxon>Isotomoidea</taxon>
        <taxon>Isotomidae</taxon>
        <taxon>Proisotominae</taxon>
        <taxon>Folsomia</taxon>
    </lineage>
</organism>
<dbReference type="AlphaFoldDB" id="A0A226EN92"/>
<dbReference type="OMA" id="WIWFITI"/>
<sequence>MDSKLVGSAKEEKCLEELKEIVKKNSEEFENFEWLLDDKFLLHFVRGKKYKIAKASIALKNYIRIRKHQYKPLFLQLDNFEESTIGIRNGAVSVLRHRDAFERTIVVINFTFWPDDMTVDQFTQALVLVTEECWNCQKVETQGVQLIVDLCSFGWNHLKMFTPSVVYKCVNIFWAS</sequence>
<feature type="domain" description="CRAL-TRIO" evidence="1">
    <location>
        <begin position="91"/>
        <end position="173"/>
    </location>
</feature>
<reference evidence="2 3" key="1">
    <citation type="submission" date="2015-12" db="EMBL/GenBank/DDBJ databases">
        <title>The genome of Folsomia candida.</title>
        <authorList>
            <person name="Faddeeva A."/>
            <person name="Derks M.F."/>
            <person name="Anvar Y."/>
            <person name="Smit S."/>
            <person name="Van Straalen N."/>
            <person name="Roelofs D."/>
        </authorList>
    </citation>
    <scope>NUCLEOTIDE SEQUENCE [LARGE SCALE GENOMIC DNA]</scope>
    <source>
        <strain evidence="2 3">VU population</strain>
        <tissue evidence="2">Whole body</tissue>
    </source>
</reference>
<protein>
    <submittedName>
        <fullName evidence="2">Retinaldehyde-binding protein 1</fullName>
    </submittedName>
</protein>
<dbReference type="EMBL" id="LNIX01000003">
    <property type="protein sequence ID" value="OXA58271.1"/>
    <property type="molecule type" value="Genomic_DNA"/>
</dbReference>
<evidence type="ECO:0000313" key="2">
    <source>
        <dbReference type="EMBL" id="OXA58271.1"/>
    </source>
</evidence>
<proteinExistence type="predicted"/>
<dbReference type="Proteomes" id="UP000198287">
    <property type="component" value="Unassembled WGS sequence"/>
</dbReference>
<keyword evidence="3" id="KW-1185">Reference proteome</keyword>
<dbReference type="Gene3D" id="3.40.525.10">
    <property type="entry name" value="CRAL-TRIO lipid binding domain"/>
    <property type="match status" value="1"/>
</dbReference>
<dbReference type="InterPro" id="IPR036273">
    <property type="entry name" value="CRAL/TRIO_N_dom_sf"/>
</dbReference>
<dbReference type="InterPro" id="IPR001251">
    <property type="entry name" value="CRAL-TRIO_dom"/>
</dbReference>
<dbReference type="GO" id="GO:0016020">
    <property type="term" value="C:membrane"/>
    <property type="evidence" value="ECO:0007669"/>
    <property type="project" value="TreeGrafter"/>
</dbReference>
<accession>A0A226EN92</accession>
<dbReference type="PANTHER" id="PTHR10174:SF208">
    <property type="entry name" value="CRAL-TRIO DOMAIN-CONTAINING PROTEIN DDB_G0278031"/>
    <property type="match status" value="1"/>
</dbReference>
<dbReference type="SUPFAM" id="SSF52087">
    <property type="entry name" value="CRAL/TRIO domain"/>
    <property type="match status" value="1"/>
</dbReference>
<dbReference type="Gene3D" id="1.10.8.20">
    <property type="entry name" value="N-terminal domain of phosphatidylinositol transfer protein sec14p"/>
    <property type="match status" value="1"/>
</dbReference>
<evidence type="ECO:0000259" key="1">
    <source>
        <dbReference type="Pfam" id="PF00650"/>
    </source>
</evidence>
<dbReference type="InterPro" id="IPR036865">
    <property type="entry name" value="CRAL-TRIO_dom_sf"/>
</dbReference>
<dbReference type="Pfam" id="PF00650">
    <property type="entry name" value="CRAL_TRIO"/>
    <property type="match status" value="1"/>
</dbReference>
<dbReference type="PRINTS" id="PR00180">
    <property type="entry name" value="CRETINALDHBP"/>
</dbReference>
<dbReference type="OrthoDB" id="75724at2759"/>
<gene>
    <name evidence="2" type="ORF">Fcan01_06912</name>
</gene>
<comment type="caution">
    <text evidence="2">The sequence shown here is derived from an EMBL/GenBank/DDBJ whole genome shotgun (WGS) entry which is preliminary data.</text>
</comment>
<evidence type="ECO:0000313" key="3">
    <source>
        <dbReference type="Proteomes" id="UP000198287"/>
    </source>
</evidence>